<feature type="non-terminal residue" evidence="6">
    <location>
        <position position="1048"/>
    </location>
</feature>
<accession>A0AAN8WCS0</accession>
<proteinExistence type="predicted"/>
<evidence type="ECO:0000259" key="5">
    <source>
        <dbReference type="PROSITE" id="PS50114"/>
    </source>
</evidence>
<dbReference type="PROSITE" id="PS50114">
    <property type="entry name" value="GATA_ZN_FINGER_2"/>
    <property type="match status" value="2"/>
</dbReference>
<dbReference type="GO" id="GO:0043565">
    <property type="term" value="F:sequence-specific DNA binding"/>
    <property type="evidence" value="ECO:0007669"/>
    <property type="project" value="InterPro"/>
</dbReference>
<evidence type="ECO:0000256" key="2">
    <source>
        <dbReference type="ARBA" id="ARBA00023163"/>
    </source>
</evidence>
<keyword evidence="4" id="KW-0479">Metal-binding</keyword>
<gene>
    <name evidence="6" type="ORF">SK128_013563</name>
</gene>
<sequence length="1048" mass="119694">MDDNGHSFSGSVDDDENLKNNACLKSNIEIPTFTETVEISTSEHIVIADDNHETTNHKVIAEDCEFNSLNKIEASSPLQVIKIRSRQQAEACLKSIFDQVVCNKTADTVEVKSENVTSTDLSLENTDLEGYSDEIESLKQEQSISLVTYETADYRLSNYYIDYDNIAKFVLCEPVIEYSYGEITLKCTKKNKKIFTKKFVCSTLGLGDKEVLSKIQAYINSYEIIRHLAVLGKLDYSNIADLISKDIKLSRLSDEHIRLVLTLHNGRTISKIFPGSELGIKDPVTRKVIQDYVDSDEGRQWVMDGVKRSSGKGSWKKVGEVSTGGDTMKFITNTIKFDVKQRFLYEKRVLDIIRDEDVLPASSSSHTTWGSAHRSDDRFALKVPSKTVGSNVAARFFLECASLTNKCKTKCGIPINDVTIVNGKFSCCGQIRQSQSCFNCLINNSSQWYTIENGSVICNSCYKYFQRRGVHRPYCRKNKRKERIHEIHTKCDWKMKLELRSNDVTKWNIYEHTNNDKDHNIKVPSHTRPTLPIRDKWDKLRMLAKLTPKQILTSEKQLRNNTPDIQSKRSNKVLHAIRTRANVIDNRKKNASITVKDGIPIATQWKGSRITIEKYFEHMVFLQKEHKGESKKHHLVICPADNIENLRDLDIPVEGYLEQAKFKNGIIIVYYDSYEGVAVAFLISSIENGIGLVISHELTFRIVEADGEWTSILHHEKHSENRCDFLPTSDKLSLGPRKYISKQDSVFDYDGIADLISEKPRISKISAKRIRLTCSLSDGKTLTKTFPSSNLGAHDPEAVKSIQQFLSSGECRTWLENRGNNVWGKIGELSTGTDTEEYLQHIIDFEVTQRFYYHKNILSIVNDSDKKQTTLRKHGKNGSNINQKSEFHRVGYKFCLKVPQDGLGNKLLATLYIDCSSTSKVCKTKCGVLTKDVIVVDGMFSCCKTPREQGNICCNCLTDNSDRWILIEQENFLCHTCHNYYKKTNEHRPTSLSKTKRKKIHDNHVKCNWKLKLELRASDITRWQVFKNYKNKEAHSDVTGDIPSNQKR</sequence>
<dbReference type="Proteomes" id="UP001381693">
    <property type="component" value="Unassembled WGS sequence"/>
</dbReference>
<evidence type="ECO:0000256" key="3">
    <source>
        <dbReference type="ARBA" id="ARBA00023242"/>
    </source>
</evidence>
<keyword evidence="7" id="KW-1185">Reference proteome</keyword>
<organism evidence="6 7">
    <name type="scientific">Halocaridina rubra</name>
    <name type="common">Hawaiian red shrimp</name>
    <dbReference type="NCBI Taxonomy" id="373956"/>
    <lineage>
        <taxon>Eukaryota</taxon>
        <taxon>Metazoa</taxon>
        <taxon>Ecdysozoa</taxon>
        <taxon>Arthropoda</taxon>
        <taxon>Crustacea</taxon>
        <taxon>Multicrustacea</taxon>
        <taxon>Malacostraca</taxon>
        <taxon>Eumalacostraca</taxon>
        <taxon>Eucarida</taxon>
        <taxon>Decapoda</taxon>
        <taxon>Pleocyemata</taxon>
        <taxon>Caridea</taxon>
        <taxon>Atyoidea</taxon>
        <taxon>Atyidae</taxon>
        <taxon>Halocaridina</taxon>
    </lineage>
</organism>
<reference evidence="6 7" key="1">
    <citation type="submission" date="2023-11" db="EMBL/GenBank/DDBJ databases">
        <title>Halocaridina rubra genome assembly.</title>
        <authorList>
            <person name="Smith C."/>
        </authorList>
    </citation>
    <scope>NUCLEOTIDE SEQUENCE [LARGE SCALE GENOMIC DNA]</scope>
    <source>
        <strain evidence="6">EP-1</strain>
        <tissue evidence="6">Whole</tissue>
    </source>
</reference>
<dbReference type="AlphaFoldDB" id="A0AAN8WCS0"/>
<dbReference type="GO" id="GO:0006355">
    <property type="term" value="P:regulation of DNA-templated transcription"/>
    <property type="evidence" value="ECO:0007669"/>
    <property type="project" value="InterPro"/>
</dbReference>
<dbReference type="InterPro" id="IPR013088">
    <property type="entry name" value="Znf_NHR/GATA"/>
</dbReference>
<dbReference type="SUPFAM" id="SSF57716">
    <property type="entry name" value="Glucocorticoid receptor-like (DNA-binding domain)"/>
    <property type="match status" value="1"/>
</dbReference>
<evidence type="ECO:0000256" key="4">
    <source>
        <dbReference type="PROSITE-ProRule" id="PRU00094"/>
    </source>
</evidence>
<feature type="domain" description="GATA-type" evidence="5">
    <location>
        <begin position="431"/>
        <end position="490"/>
    </location>
</feature>
<dbReference type="EMBL" id="JAXCGZ010022923">
    <property type="protein sequence ID" value="KAK7021027.1"/>
    <property type="molecule type" value="Genomic_DNA"/>
</dbReference>
<evidence type="ECO:0000256" key="1">
    <source>
        <dbReference type="ARBA" id="ARBA00023015"/>
    </source>
</evidence>
<dbReference type="SMART" id="SM00401">
    <property type="entry name" value="ZnF_GATA"/>
    <property type="match status" value="2"/>
</dbReference>
<evidence type="ECO:0000313" key="6">
    <source>
        <dbReference type="EMBL" id="KAK7021027.1"/>
    </source>
</evidence>
<dbReference type="Gene3D" id="3.30.50.10">
    <property type="entry name" value="Erythroid Transcription Factor GATA-1, subunit A"/>
    <property type="match status" value="2"/>
</dbReference>
<feature type="domain" description="GATA-type" evidence="5">
    <location>
        <begin position="947"/>
        <end position="1003"/>
    </location>
</feature>
<name>A0AAN8WCS0_HALRR</name>
<keyword evidence="3" id="KW-0539">Nucleus</keyword>
<dbReference type="GO" id="GO:0008270">
    <property type="term" value="F:zinc ion binding"/>
    <property type="evidence" value="ECO:0007669"/>
    <property type="project" value="UniProtKB-KW"/>
</dbReference>
<dbReference type="InterPro" id="IPR000679">
    <property type="entry name" value="Znf_GATA"/>
</dbReference>
<protein>
    <recommendedName>
        <fullName evidence="5">GATA-type domain-containing protein</fullName>
    </recommendedName>
</protein>
<comment type="caution">
    <text evidence="6">The sequence shown here is derived from an EMBL/GenBank/DDBJ whole genome shotgun (WGS) entry which is preliminary data.</text>
</comment>
<keyword evidence="2" id="KW-0804">Transcription</keyword>
<keyword evidence="4" id="KW-0863">Zinc-finger</keyword>
<keyword evidence="4" id="KW-0862">Zinc</keyword>
<evidence type="ECO:0000313" key="7">
    <source>
        <dbReference type="Proteomes" id="UP001381693"/>
    </source>
</evidence>
<keyword evidence="1" id="KW-0805">Transcription regulation</keyword>